<dbReference type="SUPFAM" id="SSF53383">
    <property type="entry name" value="PLP-dependent transferases"/>
    <property type="match status" value="1"/>
</dbReference>
<evidence type="ECO:0000256" key="5">
    <source>
        <dbReference type="ARBA" id="ARBA00022679"/>
    </source>
</evidence>
<evidence type="ECO:0000256" key="1">
    <source>
        <dbReference type="ARBA" id="ARBA00001933"/>
    </source>
</evidence>
<dbReference type="Proteomes" id="UP000824201">
    <property type="component" value="Unassembled WGS sequence"/>
</dbReference>
<dbReference type="Gene3D" id="3.90.1150.10">
    <property type="entry name" value="Aspartate Aminotransferase, domain 1"/>
    <property type="match status" value="1"/>
</dbReference>
<dbReference type="AlphaFoldDB" id="A0A9D1EE94"/>
<keyword evidence="8" id="KW-0368">Histidine biosynthesis</keyword>
<dbReference type="InterPro" id="IPR015422">
    <property type="entry name" value="PyrdxlP-dep_Trfase_small"/>
</dbReference>
<dbReference type="InterPro" id="IPR015424">
    <property type="entry name" value="PyrdxlP-dep_Trfase"/>
</dbReference>
<keyword evidence="4 8" id="KW-0032">Aminotransferase</keyword>
<gene>
    <name evidence="8" type="primary">hisC</name>
    <name evidence="10" type="ORF">IAC96_06390</name>
</gene>
<comment type="pathway">
    <text evidence="2 8">Amino-acid biosynthesis; L-histidine biosynthesis; L-histidine from 5-phospho-alpha-D-ribose 1-diphosphate: step 7/9.</text>
</comment>
<comment type="similarity">
    <text evidence="8">Belongs to the class-II pyridoxal-phosphate-dependent aminotransferase family. Histidinol-phosphate aminotransferase subfamily.</text>
</comment>
<comment type="subunit">
    <text evidence="3 8">Homodimer.</text>
</comment>
<evidence type="ECO:0000256" key="2">
    <source>
        <dbReference type="ARBA" id="ARBA00005011"/>
    </source>
</evidence>
<accession>A0A9D1EE94</accession>
<feature type="modified residue" description="N6-(pyridoxal phosphate)lysine" evidence="8">
    <location>
        <position position="210"/>
    </location>
</feature>
<keyword evidence="8" id="KW-0028">Amino-acid biosynthesis</keyword>
<name>A0A9D1EE94_9FIRM</name>
<reference evidence="10" key="1">
    <citation type="submission" date="2020-10" db="EMBL/GenBank/DDBJ databases">
        <authorList>
            <person name="Gilroy R."/>
        </authorList>
    </citation>
    <scope>NUCLEOTIDE SEQUENCE</scope>
    <source>
        <strain evidence="10">ChiW13-3771</strain>
    </source>
</reference>
<dbReference type="InterPro" id="IPR005861">
    <property type="entry name" value="HisP_aminotrans"/>
</dbReference>
<evidence type="ECO:0000256" key="7">
    <source>
        <dbReference type="ARBA" id="ARBA00047481"/>
    </source>
</evidence>
<feature type="domain" description="Aminotransferase class I/classII large" evidence="9">
    <location>
        <begin position="24"/>
        <end position="347"/>
    </location>
</feature>
<dbReference type="EMBL" id="DVHN01000072">
    <property type="protein sequence ID" value="HIR88565.1"/>
    <property type="molecule type" value="Genomic_DNA"/>
</dbReference>
<organism evidence="10 11">
    <name type="scientific">Candidatus Fimimorpha faecalis</name>
    <dbReference type="NCBI Taxonomy" id="2840824"/>
    <lineage>
        <taxon>Bacteria</taxon>
        <taxon>Bacillati</taxon>
        <taxon>Bacillota</taxon>
        <taxon>Clostridia</taxon>
        <taxon>Eubacteriales</taxon>
        <taxon>Candidatus Fimimorpha</taxon>
    </lineage>
</organism>
<dbReference type="GO" id="GO:0000105">
    <property type="term" value="P:L-histidine biosynthetic process"/>
    <property type="evidence" value="ECO:0007669"/>
    <property type="project" value="UniProtKB-UniRule"/>
</dbReference>
<keyword evidence="6 8" id="KW-0663">Pyridoxal phosphate</keyword>
<dbReference type="Pfam" id="PF00155">
    <property type="entry name" value="Aminotran_1_2"/>
    <property type="match status" value="1"/>
</dbReference>
<dbReference type="InterPro" id="IPR050106">
    <property type="entry name" value="HistidinolP_aminotransfase"/>
</dbReference>
<comment type="catalytic activity">
    <reaction evidence="7 8">
        <text>L-histidinol phosphate + 2-oxoglutarate = 3-(imidazol-4-yl)-2-oxopropyl phosphate + L-glutamate</text>
        <dbReference type="Rhea" id="RHEA:23744"/>
        <dbReference type="ChEBI" id="CHEBI:16810"/>
        <dbReference type="ChEBI" id="CHEBI:29985"/>
        <dbReference type="ChEBI" id="CHEBI:57766"/>
        <dbReference type="ChEBI" id="CHEBI:57980"/>
        <dbReference type="EC" id="2.6.1.9"/>
    </reaction>
</comment>
<dbReference type="GO" id="GO:0004400">
    <property type="term" value="F:histidinol-phosphate transaminase activity"/>
    <property type="evidence" value="ECO:0007669"/>
    <property type="project" value="UniProtKB-UniRule"/>
</dbReference>
<evidence type="ECO:0000256" key="6">
    <source>
        <dbReference type="ARBA" id="ARBA00022898"/>
    </source>
</evidence>
<dbReference type="GO" id="GO:0030170">
    <property type="term" value="F:pyridoxal phosphate binding"/>
    <property type="evidence" value="ECO:0007669"/>
    <property type="project" value="InterPro"/>
</dbReference>
<dbReference type="HAMAP" id="MF_01023">
    <property type="entry name" value="HisC_aminotrans_2"/>
    <property type="match status" value="1"/>
</dbReference>
<evidence type="ECO:0000256" key="8">
    <source>
        <dbReference type="HAMAP-Rule" id="MF_01023"/>
    </source>
</evidence>
<dbReference type="PANTHER" id="PTHR43643:SF3">
    <property type="entry name" value="HISTIDINOL-PHOSPHATE AMINOTRANSFERASE"/>
    <property type="match status" value="1"/>
</dbReference>
<dbReference type="InterPro" id="IPR004839">
    <property type="entry name" value="Aminotransferase_I/II_large"/>
</dbReference>
<protein>
    <recommendedName>
        <fullName evidence="8">Histidinol-phosphate aminotransferase</fullName>
        <ecNumber evidence="8">2.6.1.9</ecNumber>
    </recommendedName>
    <alternativeName>
        <fullName evidence="8">Imidazole acetol-phosphate transaminase</fullName>
    </alternativeName>
</protein>
<dbReference type="NCBIfam" id="TIGR01141">
    <property type="entry name" value="hisC"/>
    <property type="match status" value="1"/>
</dbReference>
<dbReference type="PROSITE" id="PS00599">
    <property type="entry name" value="AA_TRANSFER_CLASS_2"/>
    <property type="match status" value="1"/>
</dbReference>
<evidence type="ECO:0000256" key="4">
    <source>
        <dbReference type="ARBA" id="ARBA00022576"/>
    </source>
</evidence>
<sequence>MRAWEKNIRQVEPYIPGEQPNQSDMIKLNTNENPYPPSPRVQEALSQFNSDTLRLYPDPASKELIRAIAEFYQVDESQIFVGVGSDDVLAMAFMTFFNSDQPILFPDITYSFYDVWAELFRIPYQCQPLDQNFHIVKEDYYKKNGGIIFPNPNAPTAIYEKQPVIEDILQHNQESIVIIDEAYVDFAKDGSMLPLLQKYENLLVVQTFSKSRSMAGMRIGFAIGSKQLIQAMHNVRNSFNSYTMSRLALRLGTEAVKDRNYFESCVNRIILTREKTKSQLKELGFSFTDSQTNFIFATHATKPAKEIFEALKQRHIYVRYFNKPRIDNYLRITIGTNEQMEMFIQALREILERN</sequence>
<dbReference type="CDD" id="cd00609">
    <property type="entry name" value="AAT_like"/>
    <property type="match status" value="1"/>
</dbReference>
<dbReference type="Gene3D" id="3.40.640.10">
    <property type="entry name" value="Type I PLP-dependent aspartate aminotransferase-like (Major domain)"/>
    <property type="match status" value="1"/>
</dbReference>
<evidence type="ECO:0000256" key="3">
    <source>
        <dbReference type="ARBA" id="ARBA00011738"/>
    </source>
</evidence>
<dbReference type="PANTHER" id="PTHR43643">
    <property type="entry name" value="HISTIDINOL-PHOSPHATE AMINOTRANSFERASE 2"/>
    <property type="match status" value="1"/>
</dbReference>
<dbReference type="InterPro" id="IPR015421">
    <property type="entry name" value="PyrdxlP-dep_Trfase_major"/>
</dbReference>
<evidence type="ECO:0000313" key="10">
    <source>
        <dbReference type="EMBL" id="HIR88565.1"/>
    </source>
</evidence>
<evidence type="ECO:0000313" key="11">
    <source>
        <dbReference type="Proteomes" id="UP000824201"/>
    </source>
</evidence>
<proteinExistence type="inferred from homology"/>
<evidence type="ECO:0000259" key="9">
    <source>
        <dbReference type="Pfam" id="PF00155"/>
    </source>
</evidence>
<dbReference type="EC" id="2.6.1.9" evidence="8"/>
<keyword evidence="5 8" id="KW-0808">Transferase</keyword>
<comment type="caution">
    <text evidence="10">The sequence shown here is derived from an EMBL/GenBank/DDBJ whole genome shotgun (WGS) entry which is preliminary data.</text>
</comment>
<reference evidence="10" key="2">
    <citation type="journal article" date="2021" name="PeerJ">
        <title>Extensive microbial diversity within the chicken gut microbiome revealed by metagenomics and culture.</title>
        <authorList>
            <person name="Gilroy R."/>
            <person name="Ravi A."/>
            <person name="Getino M."/>
            <person name="Pursley I."/>
            <person name="Horton D.L."/>
            <person name="Alikhan N.F."/>
            <person name="Baker D."/>
            <person name="Gharbi K."/>
            <person name="Hall N."/>
            <person name="Watson M."/>
            <person name="Adriaenssens E.M."/>
            <person name="Foster-Nyarko E."/>
            <person name="Jarju S."/>
            <person name="Secka A."/>
            <person name="Antonio M."/>
            <person name="Oren A."/>
            <person name="Chaudhuri R.R."/>
            <person name="La Ragione R."/>
            <person name="Hildebrand F."/>
            <person name="Pallen M.J."/>
        </authorList>
    </citation>
    <scope>NUCLEOTIDE SEQUENCE</scope>
    <source>
        <strain evidence="10">ChiW13-3771</strain>
    </source>
</reference>
<comment type="cofactor">
    <cofactor evidence="1 8">
        <name>pyridoxal 5'-phosphate</name>
        <dbReference type="ChEBI" id="CHEBI:597326"/>
    </cofactor>
</comment>
<dbReference type="InterPro" id="IPR001917">
    <property type="entry name" value="Aminotrans_II_pyridoxalP_BS"/>
</dbReference>